<feature type="region of interest" description="Disordered" evidence="6">
    <location>
        <begin position="135"/>
        <end position="158"/>
    </location>
</feature>
<evidence type="ECO:0000259" key="7">
    <source>
        <dbReference type="Pfam" id="PF01609"/>
    </source>
</evidence>
<feature type="domain" description="Transposase InsH N-terminal" evidence="8">
    <location>
        <begin position="7"/>
        <end position="95"/>
    </location>
</feature>
<evidence type="ECO:0000313" key="10">
    <source>
        <dbReference type="EMBL" id="TSE22192.1"/>
    </source>
</evidence>
<dbReference type="EMBL" id="VJNC01000007">
    <property type="protein sequence ID" value="TSE22192.1"/>
    <property type="molecule type" value="Genomic_DNA"/>
</dbReference>
<comment type="function">
    <text evidence="1">Involved in the transposition of the insertion sequence IS5.</text>
</comment>
<evidence type="ECO:0000259" key="8">
    <source>
        <dbReference type="Pfam" id="PF05598"/>
    </source>
</evidence>
<dbReference type="PANTHER" id="PTHR35604">
    <property type="entry name" value="TRANSPOSASE INSH FOR INSERTION SEQUENCE ELEMENT IS5A-RELATED"/>
    <property type="match status" value="1"/>
</dbReference>
<dbReference type="GO" id="GO:0003677">
    <property type="term" value="F:DNA binding"/>
    <property type="evidence" value="ECO:0007669"/>
    <property type="project" value="UniProtKB-KW"/>
</dbReference>
<gene>
    <name evidence="9" type="ORF">EDC36_10916</name>
    <name evidence="10" type="ORF">Tigna_01360</name>
</gene>
<dbReference type="Proteomes" id="UP000295536">
    <property type="component" value="Unassembled WGS sequence"/>
</dbReference>
<sequence length="315" mass="34879">MTRRECVWAQIEQLVPWQALLQLIEPVYPKDGKRGRRPVGCERMLRMYIAQQCLGLSDEGMEDAVYDSVAVRNFVGVDLGQQAVPDATTLLKFRHLLQQHGLTQRILALINEQLSQRGVLLRAGTVVDATLMAAPSSTKNRTGQRDPEMHPTRKGNPWHFGMKVHVGVDAETGLVHSVVTTPANVSDVTQAHALLHGQESDVFADAGYRGVDKRAEVQAQHPAVNWHVAMMPSKRKALDKGTLLGSVLDALERTKAHIRAKGEHVFYIIKNIFGLKKVRYRGLAANTAQLYTLLALANLLLAKRWLLGTHTLGAS</sequence>
<proteinExistence type="inferred from homology"/>
<dbReference type="Pfam" id="PF01609">
    <property type="entry name" value="DDE_Tnp_1"/>
    <property type="match status" value="1"/>
</dbReference>
<dbReference type="InterPro" id="IPR002559">
    <property type="entry name" value="Transposase_11"/>
</dbReference>
<dbReference type="PANTHER" id="PTHR35604:SF2">
    <property type="entry name" value="TRANSPOSASE INSH FOR INSERTION SEQUENCE ELEMENT IS5A-RELATED"/>
    <property type="match status" value="1"/>
</dbReference>
<reference evidence="10 12" key="2">
    <citation type="submission" date="2019-07" db="EMBL/GenBank/DDBJ databases">
        <title>Tepidimonas ignava SPS-1037 draft genome.</title>
        <authorList>
            <person name="Da Costa M.S."/>
            <person name="Froufe H.J.C."/>
            <person name="Egas C."/>
            <person name="Albuquerque L."/>
        </authorList>
    </citation>
    <scope>NUCLEOTIDE SEQUENCE [LARGE SCALE GENOMIC DNA]</scope>
    <source>
        <strain evidence="10 12">SPS-1037</strain>
    </source>
</reference>
<evidence type="ECO:0000256" key="1">
    <source>
        <dbReference type="ARBA" id="ARBA00003544"/>
    </source>
</evidence>
<keyword evidence="12" id="KW-1185">Reference proteome</keyword>
<evidence type="ECO:0000313" key="11">
    <source>
        <dbReference type="Proteomes" id="UP000295536"/>
    </source>
</evidence>
<feature type="domain" description="Transposase IS4-like" evidence="7">
    <location>
        <begin position="124"/>
        <end position="299"/>
    </location>
</feature>
<dbReference type="Proteomes" id="UP000315577">
    <property type="component" value="Unassembled WGS sequence"/>
</dbReference>
<evidence type="ECO:0000256" key="2">
    <source>
        <dbReference type="ARBA" id="ARBA00010075"/>
    </source>
</evidence>
<dbReference type="Pfam" id="PF05598">
    <property type="entry name" value="DUF772"/>
    <property type="match status" value="1"/>
</dbReference>
<dbReference type="GO" id="GO:0004803">
    <property type="term" value="F:transposase activity"/>
    <property type="evidence" value="ECO:0007669"/>
    <property type="project" value="InterPro"/>
</dbReference>
<keyword evidence="4" id="KW-0238">DNA-binding</keyword>
<organism evidence="9 11">
    <name type="scientific">Tepidimonas ignava</name>
    <dbReference type="NCBI Taxonomy" id="114249"/>
    <lineage>
        <taxon>Bacteria</taxon>
        <taxon>Pseudomonadati</taxon>
        <taxon>Pseudomonadota</taxon>
        <taxon>Betaproteobacteria</taxon>
        <taxon>Burkholderiales</taxon>
        <taxon>Tepidimonas</taxon>
    </lineage>
</organism>
<evidence type="ECO:0000256" key="6">
    <source>
        <dbReference type="SAM" id="MobiDB-lite"/>
    </source>
</evidence>
<dbReference type="InterPro" id="IPR047959">
    <property type="entry name" value="Transpos_IS5"/>
</dbReference>
<accession>A0A4R3LDI4</accession>
<evidence type="ECO:0000256" key="5">
    <source>
        <dbReference type="ARBA" id="ARBA00023172"/>
    </source>
</evidence>
<comment type="similarity">
    <text evidence="2">Belongs to the transposase 11 family.</text>
</comment>
<name>A0A4R3LDI4_9BURK</name>
<evidence type="ECO:0000313" key="12">
    <source>
        <dbReference type="Proteomes" id="UP000315577"/>
    </source>
</evidence>
<evidence type="ECO:0000256" key="4">
    <source>
        <dbReference type="ARBA" id="ARBA00023125"/>
    </source>
</evidence>
<protein>
    <submittedName>
        <fullName evidence="9">IS4 family transposase</fullName>
    </submittedName>
    <submittedName>
        <fullName evidence="10">Transposase DDE domain protein</fullName>
    </submittedName>
</protein>
<dbReference type="InterPro" id="IPR008490">
    <property type="entry name" value="Transposase_InsH_N"/>
</dbReference>
<evidence type="ECO:0000313" key="9">
    <source>
        <dbReference type="EMBL" id="TCS97415.1"/>
    </source>
</evidence>
<dbReference type="GO" id="GO:0006313">
    <property type="term" value="P:DNA transposition"/>
    <property type="evidence" value="ECO:0007669"/>
    <property type="project" value="InterPro"/>
</dbReference>
<dbReference type="NCBIfam" id="NF033581">
    <property type="entry name" value="transpos_IS5_4"/>
    <property type="match status" value="1"/>
</dbReference>
<comment type="caution">
    <text evidence="9">The sequence shown here is derived from an EMBL/GenBank/DDBJ whole genome shotgun (WGS) entry which is preliminary data.</text>
</comment>
<keyword evidence="3" id="KW-0815">Transposition</keyword>
<dbReference type="EMBL" id="SMAH01000009">
    <property type="protein sequence ID" value="TCS97415.1"/>
    <property type="molecule type" value="Genomic_DNA"/>
</dbReference>
<keyword evidence="5" id="KW-0233">DNA recombination</keyword>
<reference evidence="9 11" key="1">
    <citation type="submission" date="2019-03" db="EMBL/GenBank/DDBJ databases">
        <title>Genomic Encyclopedia of Type Strains, Phase IV (KMG-IV): sequencing the most valuable type-strain genomes for metagenomic binning, comparative biology and taxonomic classification.</title>
        <authorList>
            <person name="Goeker M."/>
        </authorList>
    </citation>
    <scope>NUCLEOTIDE SEQUENCE [LARGE SCALE GENOMIC DNA]</scope>
    <source>
        <strain evidence="9 11">DSM 12034</strain>
    </source>
</reference>
<evidence type="ECO:0000256" key="3">
    <source>
        <dbReference type="ARBA" id="ARBA00022578"/>
    </source>
</evidence>
<dbReference type="AlphaFoldDB" id="A0A4R3LDI4"/>